<evidence type="ECO:0000256" key="7">
    <source>
        <dbReference type="SAM" id="MobiDB-lite"/>
    </source>
</evidence>
<dbReference type="SMART" id="SM00184">
    <property type="entry name" value="RING"/>
    <property type="match status" value="1"/>
</dbReference>
<dbReference type="Gene3D" id="3.30.40.10">
    <property type="entry name" value="Zinc/RING finger domain, C3HC4 (zinc finger)"/>
    <property type="match status" value="1"/>
</dbReference>
<proteinExistence type="predicted"/>
<dbReference type="GO" id="GO:0016020">
    <property type="term" value="C:membrane"/>
    <property type="evidence" value="ECO:0007669"/>
    <property type="project" value="UniProtKB-SubCell"/>
</dbReference>
<dbReference type="CDD" id="cd16454">
    <property type="entry name" value="RING-H2_PA-TM-RING"/>
    <property type="match status" value="1"/>
</dbReference>
<evidence type="ECO:0000256" key="3">
    <source>
        <dbReference type="ARBA" id="ARBA00022771"/>
    </source>
</evidence>
<dbReference type="EMBL" id="HBGG01006512">
    <property type="protein sequence ID" value="CAD9200941.1"/>
    <property type="molecule type" value="Transcribed_RNA"/>
</dbReference>
<dbReference type="SUPFAM" id="SSF57850">
    <property type="entry name" value="RING/U-box"/>
    <property type="match status" value="1"/>
</dbReference>
<sequence length="392" mass="43253">MLFGRASEGEGSAFGAASSRQSFLRYSSRSMTSATPASRSGTGRRSFASRFRGASIGAATGLAVGIGVVKLGKNLLSSLVRKPEKELAAEATAETGLATVLAPDHVAESELEQAAEGPIVGVTVEVTTPSLPAVDDATWGHVASVIEGRRAAEAHMTASRHSYRHRRDFEADPEIRQRQQHQHQQHENELEQRYQQNTRTGYPRSSLAAVSWGRFGRQHPPVRGRGSRREEQDELNRLLDLALDSPLQLLVEFQRRSPIVERLMRLQDSEQPHAEHLPWQLIVAHQQLELAIDQMSYDDLWEHFGGAPTPDTAGKEMLEKLPSHTVTEKHACVGVGGSGYHSCPICLQLFSIGEEFRSLECSHAFHKGCVDTWLTQHRGDCPVCRKSVCKTT</sequence>
<dbReference type="PROSITE" id="PS50089">
    <property type="entry name" value="ZF_RING_2"/>
    <property type="match status" value="1"/>
</dbReference>
<keyword evidence="5" id="KW-0472">Membrane</keyword>
<protein>
    <recommendedName>
        <fullName evidence="8">RING-type domain-containing protein</fullName>
    </recommendedName>
</protein>
<evidence type="ECO:0000256" key="2">
    <source>
        <dbReference type="ARBA" id="ARBA00022723"/>
    </source>
</evidence>
<dbReference type="Pfam" id="PF13639">
    <property type="entry name" value="zf-RING_2"/>
    <property type="match status" value="1"/>
</dbReference>
<dbReference type="PANTHER" id="PTHR46151:SF18">
    <property type="entry name" value="NEP1-INTERACTING PROTEIN-LIKE 2"/>
    <property type="match status" value="1"/>
</dbReference>
<gene>
    <name evidence="9" type="ORF">TCHU04912_LOCUS3174</name>
</gene>
<evidence type="ECO:0000259" key="8">
    <source>
        <dbReference type="PROSITE" id="PS50089"/>
    </source>
</evidence>
<reference evidence="9" key="1">
    <citation type="submission" date="2021-01" db="EMBL/GenBank/DDBJ databases">
        <authorList>
            <person name="Corre E."/>
            <person name="Pelletier E."/>
            <person name="Niang G."/>
            <person name="Scheremetjew M."/>
            <person name="Finn R."/>
            <person name="Kale V."/>
            <person name="Holt S."/>
            <person name="Cochrane G."/>
            <person name="Meng A."/>
            <person name="Brown T."/>
            <person name="Cohen L."/>
        </authorList>
    </citation>
    <scope>NUCLEOTIDE SEQUENCE</scope>
    <source>
        <strain evidence="9">PLY429</strain>
    </source>
</reference>
<name>A0A7S1SJP6_9CHLO</name>
<keyword evidence="3 6" id="KW-0863">Zinc-finger</keyword>
<evidence type="ECO:0000256" key="6">
    <source>
        <dbReference type="PROSITE-ProRule" id="PRU00175"/>
    </source>
</evidence>
<evidence type="ECO:0000256" key="1">
    <source>
        <dbReference type="ARBA" id="ARBA00004370"/>
    </source>
</evidence>
<dbReference type="GO" id="GO:0008270">
    <property type="term" value="F:zinc ion binding"/>
    <property type="evidence" value="ECO:0007669"/>
    <property type="project" value="UniProtKB-KW"/>
</dbReference>
<dbReference type="InterPro" id="IPR013083">
    <property type="entry name" value="Znf_RING/FYVE/PHD"/>
</dbReference>
<dbReference type="PANTHER" id="PTHR46151">
    <property type="entry name" value="NEP1-INTERACTING PROTEIN-LIKE 2"/>
    <property type="match status" value="1"/>
</dbReference>
<feature type="region of interest" description="Disordered" evidence="7">
    <location>
        <begin position="173"/>
        <end position="202"/>
    </location>
</feature>
<evidence type="ECO:0000256" key="5">
    <source>
        <dbReference type="ARBA" id="ARBA00023136"/>
    </source>
</evidence>
<feature type="domain" description="RING-type" evidence="8">
    <location>
        <begin position="343"/>
        <end position="385"/>
    </location>
</feature>
<dbReference type="InterPro" id="IPR001841">
    <property type="entry name" value="Znf_RING"/>
</dbReference>
<evidence type="ECO:0000256" key="4">
    <source>
        <dbReference type="ARBA" id="ARBA00022833"/>
    </source>
</evidence>
<comment type="subcellular location">
    <subcellularLocation>
        <location evidence="1">Membrane</location>
    </subcellularLocation>
</comment>
<keyword evidence="4" id="KW-0862">Zinc</keyword>
<keyword evidence="2" id="KW-0479">Metal-binding</keyword>
<organism evidence="9">
    <name type="scientific">Tetraselmis chuii</name>
    <dbReference type="NCBI Taxonomy" id="63592"/>
    <lineage>
        <taxon>Eukaryota</taxon>
        <taxon>Viridiplantae</taxon>
        <taxon>Chlorophyta</taxon>
        <taxon>core chlorophytes</taxon>
        <taxon>Chlorodendrophyceae</taxon>
        <taxon>Chlorodendrales</taxon>
        <taxon>Chlorodendraceae</taxon>
        <taxon>Tetraselmis</taxon>
    </lineage>
</organism>
<dbReference type="AlphaFoldDB" id="A0A7S1SJP6"/>
<evidence type="ECO:0000313" key="9">
    <source>
        <dbReference type="EMBL" id="CAD9200941.1"/>
    </source>
</evidence>
<accession>A0A7S1SJP6</accession>